<organism evidence="1 2">
    <name type="scientific">Nocardioides daeguensis</name>
    <dbReference type="NCBI Taxonomy" id="908359"/>
    <lineage>
        <taxon>Bacteria</taxon>
        <taxon>Bacillati</taxon>
        <taxon>Actinomycetota</taxon>
        <taxon>Actinomycetes</taxon>
        <taxon>Propionibacteriales</taxon>
        <taxon>Nocardioidaceae</taxon>
        <taxon>Nocardioides</taxon>
    </lineage>
</organism>
<evidence type="ECO:0000313" key="1">
    <source>
        <dbReference type="EMBL" id="GAA3549686.1"/>
    </source>
</evidence>
<dbReference type="Proteomes" id="UP001500301">
    <property type="component" value="Unassembled WGS sequence"/>
</dbReference>
<reference evidence="2" key="1">
    <citation type="journal article" date="2019" name="Int. J. Syst. Evol. Microbiol.">
        <title>The Global Catalogue of Microorganisms (GCM) 10K type strain sequencing project: providing services to taxonomists for standard genome sequencing and annotation.</title>
        <authorList>
            <consortium name="The Broad Institute Genomics Platform"/>
            <consortium name="The Broad Institute Genome Sequencing Center for Infectious Disease"/>
            <person name="Wu L."/>
            <person name="Ma J."/>
        </authorList>
    </citation>
    <scope>NUCLEOTIDE SEQUENCE [LARGE SCALE GENOMIC DNA]</scope>
    <source>
        <strain evidence="2">JCM 17460</strain>
    </source>
</reference>
<comment type="caution">
    <text evidence="1">The sequence shown here is derived from an EMBL/GenBank/DDBJ whole genome shotgun (WGS) entry which is preliminary data.</text>
</comment>
<dbReference type="Pfam" id="PF08922">
    <property type="entry name" value="DUF1905"/>
    <property type="match status" value="1"/>
</dbReference>
<sequence length="110" mass="12343">MRGMAEADYGSWMPFVFRGAVLEWRGPAPFHFLEVPVETSDDIKEAARGQEYWGQVAVDVRIGETDFRTALFPKDGRYLVPLKVAVRRAEGIEVGQQLTATLDLASRDRG</sequence>
<dbReference type="Gene3D" id="2.40.30.100">
    <property type="entry name" value="AF2212/PG0164-like"/>
    <property type="match status" value="1"/>
</dbReference>
<accession>A0ABP6WGA4</accession>
<evidence type="ECO:0000313" key="2">
    <source>
        <dbReference type="Proteomes" id="UP001500301"/>
    </source>
</evidence>
<proteinExistence type="predicted"/>
<dbReference type="SUPFAM" id="SSF141694">
    <property type="entry name" value="AF2212/PG0164-like"/>
    <property type="match status" value="1"/>
</dbReference>
<dbReference type="InterPro" id="IPR037079">
    <property type="entry name" value="AF2212/PG0164-like_sf"/>
</dbReference>
<protein>
    <recommendedName>
        <fullName evidence="3">DUF1905 domain-containing protein</fullName>
    </recommendedName>
</protein>
<dbReference type="EMBL" id="BAABBB010000026">
    <property type="protein sequence ID" value="GAA3549686.1"/>
    <property type="molecule type" value="Genomic_DNA"/>
</dbReference>
<gene>
    <name evidence="1" type="ORF">GCM10022263_40830</name>
</gene>
<evidence type="ECO:0008006" key="3">
    <source>
        <dbReference type="Google" id="ProtNLM"/>
    </source>
</evidence>
<name>A0ABP6WGA4_9ACTN</name>
<dbReference type="InterPro" id="IPR015018">
    <property type="entry name" value="DUF1905"/>
</dbReference>
<keyword evidence="2" id="KW-1185">Reference proteome</keyword>